<keyword evidence="12" id="KW-1185">Reference proteome</keyword>
<evidence type="ECO:0000259" key="10">
    <source>
        <dbReference type="PROSITE" id="PS50878"/>
    </source>
</evidence>
<dbReference type="Proteomes" id="UP001231189">
    <property type="component" value="Unassembled WGS sequence"/>
</dbReference>
<evidence type="ECO:0000256" key="6">
    <source>
        <dbReference type="ARBA" id="ARBA00022918"/>
    </source>
</evidence>
<organism evidence="11 12">
    <name type="scientific">Lolium multiflorum</name>
    <name type="common">Italian ryegrass</name>
    <name type="synonym">Lolium perenne subsp. multiflorum</name>
    <dbReference type="NCBI Taxonomy" id="4521"/>
    <lineage>
        <taxon>Eukaryota</taxon>
        <taxon>Viridiplantae</taxon>
        <taxon>Streptophyta</taxon>
        <taxon>Embryophyta</taxon>
        <taxon>Tracheophyta</taxon>
        <taxon>Spermatophyta</taxon>
        <taxon>Magnoliopsida</taxon>
        <taxon>Liliopsida</taxon>
        <taxon>Poales</taxon>
        <taxon>Poaceae</taxon>
        <taxon>BOP clade</taxon>
        <taxon>Pooideae</taxon>
        <taxon>Poodae</taxon>
        <taxon>Poeae</taxon>
        <taxon>Poeae Chloroplast Group 2 (Poeae type)</taxon>
        <taxon>Loliodinae</taxon>
        <taxon>Loliinae</taxon>
        <taxon>Lolium</taxon>
    </lineage>
</organism>
<protein>
    <recommendedName>
        <fullName evidence="13">Retrotransposon protein, putative, Ty3-gypsy subclass</fullName>
    </recommendedName>
</protein>
<evidence type="ECO:0000256" key="2">
    <source>
        <dbReference type="ARBA" id="ARBA00022695"/>
    </source>
</evidence>
<sequence>MPQGIAQLKRRFRSKKQQQAPDADVTSWFSEPEWRKPKARRPQQQQPPCQQQQPRPTRAPNNNNPNTLQGREQRCPHRPKDKSTITCYECGVVGHYSNECPKRLSQAAANTAAPAQQQRRVSTGKKFTPNNPNNRGGRLFHMNAEEAQEAPDVVLGPIAQRAYSMNPTELVELKKQLDDMLAKGLIRPSASPWRSPVLFVDKKDGATRLCTDYRKLNDVTIKNKYPLPKIEDLFDQLTGATVFSKIDLRTGYHQLKIRATDIPKTAFTTRYGLYEYNVMSFGLTNAPAYFMNLMNKIFMNFLDKFVVVFIDDILIYSKSEEEHEQNLEVILETLRQYKLYAKFSKCEFWLKEVGFLGHILSAGGIAVHPAKIKTVEEWKAPTTQTEVRAFLGLAGYYRRFVEGFSSIARPMTQLLKKDKKFEWTDKCEESFQQLKSRLTTAPILIMPDITKPFDVYCDASKIGLGCVLMQEGKVISYLSRQLKQHEHNYPTHEAVVLALKVWRHYLMGNRCEIYSDHKSLKYIFTQKELNMRQRRWIELIKDYDLEIHYHPGKANVVADALSRLPCQLNSMIAEEQPSLYQQFEQFRLELVSEGYLASIELHLL</sequence>
<reference evidence="11" key="1">
    <citation type="submission" date="2023-07" db="EMBL/GenBank/DDBJ databases">
        <title>A chromosome-level genome assembly of Lolium multiflorum.</title>
        <authorList>
            <person name="Chen Y."/>
            <person name="Copetti D."/>
            <person name="Kolliker R."/>
            <person name="Studer B."/>
        </authorList>
    </citation>
    <scope>NUCLEOTIDE SEQUENCE</scope>
    <source>
        <strain evidence="11">02402/16</strain>
        <tissue evidence="11">Leaf</tissue>
    </source>
</reference>
<dbReference type="CDD" id="cd09274">
    <property type="entry name" value="RNase_HI_RT_Ty3"/>
    <property type="match status" value="1"/>
</dbReference>
<dbReference type="GO" id="GO:0016787">
    <property type="term" value="F:hydrolase activity"/>
    <property type="evidence" value="ECO:0007669"/>
    <property type="project" value="UniProtKB-KW"/>
</dbReference>
<feature type="compositionally biased region" description="Low complexity" evidence="8">
    <location>
        <begin position="42"/>
        <end position="67"/>
    </location>
</feature>
<dbReference type="Pfam" id="PF00078">
    <property type="entry name" value="RVT_1"/>
    <property type="match status" value="1"/>
</dbReference>
<dbReference type="Gene3D" id="3.30.70.270">
    <property type="match status" value="2"/>
</dbReference>
<evidence type="ECO:0000256" key="4">
    <source>
        <dbReference type="ARBA" id="ARBA00022759"/>
    </source>
</evidence>
<dbReference type="SUPFAM" id="SSF56672">
    <property type="entry name" value="DNA/RNA polymerases"/>
    <property type="match status" value="1"/>
</dbReference>
<dbReference type="SUPFAM" id="SSF57756">
    <property type="entry name" value="Retrovirus zinc finger-like domains"/>
    <property type="match status" value="1"/>
</dbReference>
<dbReference type="Pfam" id="PF00098">
    <property type="entry name" value="zf-CCHC"/>
    <property type="match status" value="1"/>
</dbReference>
<keyword evidence="7" id="KW-0863">Zinc-finger</keyword>
<dbReference type="Gene3D" id="4.10.60.10">
    <property type="entry name" value="Zinc finger, CCHC-type"/>
    <property type="match status" value="1"/>
</dbReference>
<dbReference type="InterPro" id="IPR041373">
    <property type="entry name" value="RT_RNaseH"/>
</dbReference>
<dbReference type="CDD" id="cd01647">
    <property type="entry name" value="RT_LTR"/>
    <property type="match status" value="1"/>
</dbReference>
<feature type="domain" description="Reverse transcriptase" evidence="10">
    <location>
        <begin position="181"/>
        <end position="360"/>
    </location>
</feature>
<proteinExistence type="predicted"/>
<keyword evidence="1" id="KW-0808">Transferase</keyword>
<evidence type="ECO:0000256" key="3">
    <source>
        <dbReference type="ARBA" id="ARBA00022722"/>
    </source>
</evidence>
<keyword evidence="3" id="KW-0540">Nuclease</keyword>
<dbReference type="InterPro" id="IPR043502">
    <property type="entry name" value="DNA/RNA_pol_sf"/>
</dbReference>
<gene>
    <name evidence="11" type="ORF">QYE76_016585</name>
</gene>
<evidence type="ECO:0000256" key="5">
    <source>
        <dbReference type="ARBA" id="ARBA00022801"/>
    </source>
</evidence>
<dbReference type="PROSITE" id="PS50158">
    <property type="entry name" value="ZF_CCHC"/>
    <property type="match status" value="1"/>
</dbReference>
<evidence type="ECO:0000256" key="8">
    <source>
        <dbReference type="SAM" id="MobiDB-lite"/>
    </source>
</evidence>
<evidence type="ECO:0008006" key="13">
    <source>
        <dbReference type="Google" id="ProtNLM"/>
    </source>
</evidence>
<dbReference type="InterPro" id="IPR050951">
    <property type="entry name" value="Retrovirus_Pol_polyprotein"/>
</dbReference>
<keyword evidence="4" id="KW-0255">Endonuclease</keyword>
<keyword evidence="5" id="KW-0378">Hydrolase</keyword>
<keyword evidence="7" id="KW-0479">Metal-binding</keyword>
<feature type="compositionally biased region" description="Low complexity" evidence="8">
    <location>
        <begin position="109"/>
        <end position="118"/>
    </location>
</feature>
<dbReference type="EMBL" id="JAUUTY010000324">
    <property type="protein sequence ID" value="KAK1601917.1"/>
    <property type="molecule type" value="Genomic_DNA"/>
</dbReference>
<evidence type="ECO:0000313" key="11">
    <source>
        <dbReference type="EMBL" id="KAK1601917.1"/>
    </source>
</evidence>
<dbReference type="PROSITE" id="PS50878">
    <property type="entry name" value="RT_POL"/>
    <property type="match status" value="1"/>
</dbReference>
<evidence type="ECO:0000259" key="9">
    <source>
        <dbReference type="PROSITE" id="PS50158"/>
    </source>
</evidence>
<dbReference type="GO" id="GO:0003964">
    <property type="term" value="F:RNA-directed DNA polymerase activity"/>
    <property type="evidence" value="ECO:0007669"/>
    <property type="project" value="UniProtKB-KW"/>
</dbReference>
<dbReference type="SMART" id="SM00343">
    <property type="entry name" value="ZnF_C2HC"/>
    <property type="match status" value="1"/>
</dbReference>
<feature type="region of interest" description="Disordered" evidence="8">
    <location>
        <begin position="1"/>
        <end position="81"/>
    </location>
</feature>
<dbReference type="GO" id="GO:0004519">
    <property type="term" value="F:endonuclease activity"/>
    <property type="evidence" value="ECO:0007669"/>
    <property type="project" value="UniProtKB-KW"/>
</dbReference>
<dbReference type="AlphaFoldDB" id="A0AAD8QIA3"/>
<dbReference type="GO" id="GO:0008270">
    <property type="term" value="F:zinc ion binding"/>
    <property type="evidence" value="ECO:0007669"/>
    <property type="project" value="UniProtKB-KW"/>
</dbReference>
<dbReference type="InterPro" id="IPR000477">
    <property type="entry name" value="RT_dom"/>
</dbReference>
<accession>A0AAD8QIA3</accession>
<feature type="domain" description="CCHC-type" evidence="9">
    <location>
        <begin position="87"/>
        <end position="102"/>
    </location>
</feature>
<dbReference type="Pfam" id="PF17917">
    <property type="entry name" value="RT_RNaseH"/>
    <property type="match status" value="1"/>
</dbReference>
<name>A0AAD8QIA3_LOLMU</name>
<dbReference type="PANTHER" id="PTHR37984">
    <property type="entry name" value="PROTEIN CBG26694"/>
    <property type="match status" value="1"/>
</dbReference>
<keyword evidence="6" id="KW-0695">RNA-directed DNA polymerase</keyword>
<comment type="caution">
    <text evidence="11">The sequence shown here is derived from an EMBL/GenBank/DDBJ whole genome shotgun (WGS) entry which is preliminary data.</text>
</comment>
<evidence type="ECO:0000313" key="12">
    <source>
        <dbReference type="Proteomes" id="UP001231189"/>
    </source>
</evidence>
<dbReference type="InterPro" id="IPR036875">
    <property type="entry name" value="Znf_CCHC_sf"/>
</dbReference>
<dbReference type="InterPro" id="IPR001878">
    <property type="entry name" value="Znf_CCHC"/>
</dbReference>
<evidence type="ECO:0000256" key="1">
    <source>
        <dbReference type="ARBA" id="ARBA00022679"/>
    </source>
</evidence>
<dbReference type="GO" id="GO:0003676">
    <property type="term" value="F:nucleic acid binding"/>
    <property type="evidence" value="ECO:0007669"/>
    <property type="project" value="InterPro"/>
</dbReference>
<keyword evidence="7" id="KW-0862">Zinc</keyword>
<dbReference type="Gene3D" id="3.10.10.10">
    <property type="entry name" value="HIV Type 1 Reverse Transcriptase, subunit A, domain 1"/>
    <property type="match status" value="1"/>
</dbReference>
<evidence type="ECO:0000256" key="7">
    <source>
        <dbReference type="PROSITE-ProRule" id="PRU00047"/>
    </source>
</evidence>
<dbReference type="FunFam" id="3.30.70.270:FF:000020">
    <property type="entry name" value="Transposon Tf2-6 polyprotein-like Protein"/>
    <property type="match status" value="1"/>
</dbReference>
<feature type="region of interest" description="Disordered" evidence="8">
    <location>
        <begin position="109"/>
        <end position="133"/>
    </location>
</feature>
<keyword evidence="2" id="KW-0548">Nucleotidyltransferase</keyword>
<dbReference type="PANTHER" id="PTHR37984:SF5">
    <property type="entry name" value="PROTEIN NYNRIN-LIKE"/>
    <property type="match status" value="1"/>
</dbReference>
<dbReference type="InterPro" id="IPR043128">
    <property type="entry name" value="Rev_trsase/Diguanyl_cyclase"/>
</dbReference>